<dbReference type="Gene3D" id="2.60.120.10">
    <property type="entry name" value="Jelly Rolls"/>
    <property type="match status" value="1"/>
</dbReference>
<name>A0A840LB38_9BURK</name>
<dbReference type="SUPFAM" id="SSF51182">
    <property type="entry name" value="RmlC-like cupins"/>
    <property type="match status" value="1"/>
</dbReference>
<dbReference type="AlphaFoldDB" id="A0A840LB38"/>
<gene>
    <name evidence="1" type="ORF">HNP55_002385</name>
</gene>
<dbReference type="InterPro" id="IPR014710">
    <property type="entry name" value="RmlC-like_jellyroll"/>
</dbReference>
<dbReference type="InterPro" id="IPR011051">
    <property type="entry name" value="RmlC_Cupin_sf"/>
</dbReference>
<dbReference type="Proteomes" id="UP000562027">
    <property type="component" value="Unassembled WGS sequence"/>
</dbReference>
<evidence type="ECO:0000313" key="1">
    <source>
        <dbReference type="EMBL" id="MBB4843862.1"/>
    </source>
</evidence>
<organism evidence="1 2">
    <name type="scientific">Roseateles oligotrophus</name>
    <dbReference type="NCBI Taxonomy" id="1769250"/>
    <lineage>
        <taxon>Bacteria</taxon>
        <taxon>Pseudomonadati</taxon>
        <taxon>Pseudomonadota</taxon>
        <taxon>Betaproteobacteria</taxon>
        <taxon>Burkholderiales</taxon>
        <taxon>Sphaerotilaceae</taxon>
        <taxon>Roseateles</taxon>
    </lineage>
</organism>
<evidence type="ECO:0000313" key="2">
    <source>
        <dbReference type="Proteomes" id="UP000562027"/>
    </source>
</evidence>
<sequence>MSSGQAAAGILLSGIAGLLQGQLTPSKPLLGQVAELLRTAAPQLALEASRYPAAQAGQELLYELAVDPAGGPSLYLVSDGAGTSSPPHTHQTWAVLLGLRGVELNQLFRLRGDSDGRLHKVGAEEAVGPGACLLMQAEDIHATRVRGESCYHLHLYGRALSHLPPFATRCFASKYE</sequence>
<reference evidence="1 2" key="1">
    <citation type="submission" date="2020-08" db="EMBL/GenBank/DDBJ databases">
        <title>Functional genomics of gut bacteria from endangered species of beetles.</title>
        <authorList>
            <person name="Carlos-Shanley C."/>
        </authorList>
    </citation>
    <scope>NUCLEOTIDE SEQUENCE [LARGE SCALE GENOMIC DNA]</scope>
    <source>
        <strain evidence="1 2">S00239</strain>
    </source>
</reference>
<comment type="caution">
    <text evidence="1">The sequence shown here is derived from an EMBL/GenBank/DDBJ whole genome shotgun (WGS) entry which is preliminary data.</text>
</comment>
<keyword evidence="2" id="KW-1185">Reference proteome</keyword>
<dbReference type="RefSeq" id="WP_184299501.1">
    <property type="nucleotide sequence ID" value="NZ_JACHLP010000004.1"/>
</dbReference>
<accession>A0A840LB38</accession>
<proteinExistence type="predicted"/>
<dbReference type="EMBL" id="JACHLP010000004">
    <property type="protein sequence ID" value="MBB4843862.1"/>
    <property type="molecule type" value="Genomic_DNA"/>
</dbReference>
<protein>
    <submittedName>
        <fullName evidence="1">Putative metal-dependent enzyme (Double-stranded beta helix superfamily)</fullName>
    </submittedName>
</protein>